<dbReference type="EMBL" id="KL584753">
    <property type="protein sequence ID" value="KEQ98000.1"/>
    <property type="molecule type" value="Genomic_DNA"/>
</dbReference>
<proteinExistence type="predicted"/>
<dbReference type="Proteomes" id="UP000030641">
    <property type="component" value="Unassembled WGS sequence"/>
</dbReference>
<protein>
    <submittedName>
        <fullName evidence="2">Uncharacterized protein</fullName>
    </submittedName>
</protein>
<feature type="region of interest" description="Disordered" evidence="1">
    <location>
        <begin position="136"/>
        <end position="175"/>
    </location>
</feature>
<dbReference type="OrthoDB" id="10461081at2759"/>
<accession>A0A074YJX3</accession>
<feature type="compositionally biased region" description="Polar residues" evidence="1">
    <location>
        <begin position="84"/>
        <end position="97"/>
    </location>
</feature>
<evidence type="ECO:0000313" key="2">
    <source>
        <dbReference type="EMBL" id="KEQ98000.1"/>
    </source>
</evidence>
<evidence type="ECO:0000313" key="3">
    <source>
        <dbReference type="Proteomes" id="UP000030641"/>
    </source>
</evidence>
<dbReference type="AlphaFoldDB" id="A0A074YJX3"/>
<reference evidence="2 3" key="1">
    <citation type="journal article" date="2014" name="BMC Genomics">
        <title>Genome sequencing of four Aureobasidium pullulans varieties: biotechnological potential, stress tolerance, and description of new species.</title>
        <authorList>
            <person name="Gostin Ar C."/>
            <person name="Ohm R.A."/>
            <person name="Kogej T."/>
            <person name="Sonjak S."/>
            <person name="Turk M."/>
            <person name="Zajc J."/>
            <person name="Zalar P."/>
            <person name="Grube M."/>
            <person name="Sun H."/>
            <person name="Han J."/>
            <person name="Sharma A."/>
            <person name="Chiniquy J."/>
            <person name="Ngan C.Y."/>
            <person name="Lipzen A."/>
            <person name="Barry K."/>
            <person name="Grigoriev I.V."/>
            <person name="Gunde-Cimerman N."/>
        </authorList>
    </citation>
    <scope>NUCLEOTIDE SEQUENCE [LARGE SCALE GENOMIC DNA]</scope>
    <source>
        <strain evidence="2 3">EXF-2481</strain>
    </source>
</reference>
<feature type="region of interest" description="Disordered" evidence="1">
    <location>
        <begin position="1"/>
        <end position="106"/>
    </location>
</feature>
<feature type="compositionally biased region" description="Polar residues" evidence="1">
    <location>
        <begin position="49"/>
        <end position="61"/>
    </location>
</feature>
<gene>
    <name evidence="2" type="ORF">AUEXF2481DRAFT_27337</name>
</gene>
<sequence>MPVSIHTRSKSQESAQFEMSDVFNTPNSMLQQQPRGPISEPGPMPNPRPQGQNGTHVNGQSKPRPPGSAIHDFAYPSGHPAIQQDPSNNARSATQSPGLWKPEETRDMLELQRDPVHSENTQQAIQAQQTLQAHTYLQDQGDAFDESMAGETLLPRTFGDDKKEEGDDGAARDQL</sequence>
<name>A0A074YJX3_AURSE</name>
<dbReference type="HOGENOM" id="CLU_1532239_0_0_1"/>
<organism evidence="2 3">
    <name type="scientific">Aureobasidium subglaciale (strain EXF-2481)</name>
    <name type="common">Aureobasidium pullulans var. subglaciale</name>
    <dbReference type="NCBI Taxonomy" id="1043005"/>
    <lineage>
        <taxon>Eukaryota</taxon>
        <taxon>Fungi</taxon>
        <taxon>Dikarya</taxon>
        <taxon>Ascomycota</taxon>
        <taxon>Pezizomycotina</taxon>
        <taxon>Dothideomycetes</taxon>
        <taxon>Dothideomycetidae</taxon>
        <taxon>Dothideales</taxon>
        <taxon>Saccotheciaceae</taxon>
        <taxon>Aureobasidium</taxon>
    </lineage>
</organism>
<dbReference type="RefSeq" id="XP_013346281.1">
    <property type="nucleotide sequence ID" value="XM_013490827.1"/>
</dbReference>
<keyword evidence="3" id="KW-1185">Reference proteome</keyword>
<feature type="compositionally biased region" description="Basic and acidic residues" evidence="1">
    <location>
        <begin position="158"/>
        <end position="175"/>
    </location>
</feature>
<feature type="compositionally biased region" description="Polar residues" evidence="1">
    <location>
        <begin position="12"/>
        <end position="34"/>
    </location>
</feature>
<dbReference type="GeneID" id="25363470"/>
<dbReference type="InParanoid" id="A0A074YJX3"/>
<evidence type="ECO:0000256" key="1">
    <source>
        <dbReference type="SAM" id="MobiDB-lite"/>
    </source>
</evidence>